<organism evidence="1 2">
    <name type="scientific">Yinghuangia aomiensis</name>
    <dbReference type="NCBI Taxonomy" id="676205"/>
    <lineage>
        <taxon>Bacteria</taxon>
        <taxon>Bacillati</taxon>
        <taxon>Actinomycetota</taxon>
        <taxon>Actinomycetes</taxon>
        <taxon>Kitasatosporales</taxon>
        <taxon>Streptomycetaceae</taxon>
        <taxon>Yinghuangia</taxon>
    </lineage>
</organism>
<dbReference type="Proteomes" id="UP001500466">
    <property type="component" value="Unassembled WGS sequence"/>
</dbReference>
<protein>
    <submittedName>
        <fullName evidence="1">Uncharacterized protein</fullName>
    </submittedName>
</protein>
<proteinExistence type="predicted"/>
<evidence type="ECO:0000313" key="2">
    <source>
        <dbReference type="Proteomes" id="UP001500466"/>
    </source>
</evidence>
<keyword evidence="2" id="KW-1185">Reference proteome</keyword>
<reference evidence="2" key="1">
    <citation type="journal article" date="2019" name="Int. J. Syst. Evol. Microbiol.">
        <title>The Global Catalogue of Microorganisms (GCM) 10K type strain sequencing project: providing services to taxonomists for standard genome sequencing and annotation.</title>
        <authorList>
            <consortium name="The Broad Institute Genomics Platform"/>
            <consortium name="The Broad Institute Genome Sequencing Center for Infectious Disease"/>
            <person name="Wu L."/>
            <person name="Ma J."/>
        </authorList>
    </citation>
    <scope>NUCLEOTIDE SEQUENCE [LARGE SCALE GENOMIC DNA]</scope>
    <source>
        <strain evidence="2">JCM 17986</strain>
    </source>
</reference>
<dbReference type="RefSeq" id="WP_345681160.1">
    <property type="nucleotide sequence ID" value="NZ_BAABHS010000070.1"/>
</dbReference>
<sequence length="249" mass="26625">MATVTSSEHDTARPAADLSVLPPAAAEVVDTTDWAALRHVFGPAVDCPPHDGEQVADIPDLLRAFLHPDARTAARALDAVTRCAVDEGGDLAIFPFVPPVARFAAALLDDPRTLRRIPHPQGPPGADQAPRTALLALLADFAAEAAWHELHPGNPPHPPTPAQAEFLALRPALLQAVARHLNAPEPHARETAVLAAVMLGRHPTVNRDYLVSQVHGFLTEDDHRAYDTRGLIPEPVDWDAGGCTDDPPF</sequence>
<name>A0ABP9IHX0_9ACTN</name>
<gene>
    <name evidence="1" type="ORF">GCM10023205_83840</name>
</gene>
<comment type="caution">
    <text evidence="1">The sequence shown here is derived from an EMBL/GenBank/DDBJ whole genome shotgun (WGS) entry which is preliminary data.</text>
</comment>
<accession>A0ABP9IHX0</accession>
<dbReference type="EMBL" id="BAABHS010000070">
    <property type="protein sequence ID" value="GAA4997588.1"/>
    <property type="molecule type" value="Genomic_DNA"/>
</dbReference>
<evidence type="ECO:0000313" key="1">
    <source>
        <dbReference type="EMBL" id="GAA4997588.1"/>
    </source>
</evidence>